<keyword evidence="2 4" id="KW-0863">Zinc-finger</keyword>
<keyword evidence="7" id="KW-1185">Reference proteome</keyword>
<evidence type="ECO:0000256" key="1">
    <source>
        <dbReference type="ARBA" id="ARBA00022723"/>
    </source>
</evidence>
<protein>
    <recommendedName>
        <fullName evidence="5">MYND-type domain-containing protein</fullName>
    </recommendedName>
</protein>
<dbReference type="Pfam" id="PF01753">
    <property type="entry name" value="zf-MYND"/>
    <property type="match status" value="1"/>
</dbReference>
<accession>A0AAD6TSQ2</accession>
<dbReference type="InterPro" id="IPR002893">
    <property type="entry name" value="Znf_MYND"/>
</dbReference>
<organism evidence="6 7">
    <name type="scientific">Mycena belliarum</name>
    <dbReference type="NCBI Taxonomy" id="1033014"/>
    <lineage>
        <taxon>Eukaryota</taxon>
        <taxon>Fungi</taxon>
        <taxon>Dikarya</taxon>
        <taxon>Basidiomycota</taxon>
        <taxon>Agaricomycotina</taxon>
        <taxon>Agaricomycetes</taxon>
        <taxon>Agaricomycetidae</taxon>
        <taxon>Agaricales</taxon>
        <taxon>Marasmiineae</taxon>
        <taxon>Mycenaceae</taxon>
        <taxon>Mycena</taxon>
    </lineage>
</organism>
<dbReference type="PROSITE" id="PS50865">
    <property type="entry name" value="ZF_MYND_2"/>
    <property type="match status" value="1"/>
</dbReference>
<evidence type="ECO:0000256" key="3">
    <source>
        <dbReference type="ARBA" id="ARBA00022833"/>
    </source>
</evidence>
<evidence type="ECO:0000313" key="6">
    <source>
        <dbReference type="EMBL" id="KAJ7078158.1"/>
    </source>
</evidence>
<keyword evidence="3" id="KW-0862">Zinc</keyword>
<gene>
    <name evidence="6" type="ORF">B0H15DRAFT_954716</name>
</gene>
<proteinExistence type="predicted"/>
<evidence type="ECO:0000259" key="5">
    <source>
        <dbReference type="PROSITE" id="PS50865"/>
    </source>
</evidence>
<keyword evidence="1" id="KW-0479">Metal-binding</keyword>
<dbReference type="Gene3D" id="1.10.220.160">
    <property type="match status" value="1"/>
</dbReference>
<evidence type="ECO:0000256" key="4">
    <source>
        <dbReference type="PROSITE-ProRule" id="PRU00134"/>
    </source>
</evidence>
<dbReference type="Gene3D" id="6.10.140.2220">
    <property type="match status" value="1"/>
</dbReference>
<name>A0AAD6TSQ2_9AGAR</name>
<comment type="caution">
    <text evidence="6">The sequence shown here is derived from an EMBL/GenBank/DDBJ whole genome shotgun (WGS) entry which is preliminary data.</text>
</comment>
<dbReference type="GO" id="GO:0008270">
    <property type="term" value="F:zinc ion binding"/>
    <property type="evidence" value="ECO:0007669"/>
    <property type="project" value="UniProtKB-KW"/>
</dbReference>
<feature type="domain" description="MYND-type" evidence="5">
    <location>
        <begin position="420"/>
        <end position="458"/>
    </location>
</feature>
<dbReference type="Proteomes" id="UP001222325">
    <property type="component" value="Unassembled WGS sequence"/>
</dbReference>
<evidence type="ECO:0000313" key="7">
    <source>
        <dbReference type="Proteomes" id="UP001222325"/>
    </source>
</evidence>
<evidence type="ECO:0000256" key="2">
    <source>
        <dbReference type="ARBA" id="ARBA00022771"/>
    </source>
</evidence>
<reference evidence="6" key="1">
    <citation type="submission" date="2023-03" db="EMBL/GenBank/DDBJ databases">
        <title>Massive genome expansion in bonnet fungi (Mycena s.s.) driven by repeated elements and novel gene families across ecological guilds.</title>
        <authorList>
            <consortium name="Lawrence Berkeley National Laboratory"/>
            <person name="Harder C.B."/>
            <person name="Miyauchi S."/>
            <person name="Viragh M."/>
            <person name="Kuo A."/>
            <person name="Thoen E."/>
            <person name="Andreopoulos B."/>
            <person name="Lu D."/>
            <person name="Skrede I."/>
            <person name="Drula E."/>
            <person name="Henrissat B."/>
            <person name="Morin E."/>
            <person name="Kohler A."/>
            <person name="Barry K."/>
            <person name="LaButti K."/>
            <person name="Morin E."/>
            <person name="Salamov A."/>
            <person name="Lipzen A."/>
            <person name="Mereny Z."/>
            <person name="Hegedus B."/>
            <person name="Baldrian P."/>
            <person name="Stursova M."/>
            <person name="Weitz H."/>
            <person name="Taylor A."/>
            <person name="Grigoriev I.V."/>
            <person name="Nagy L.G."/>
            <person name="Martin F."/>
            <person name="Kauserud H."/>
        </authorList>
    </citation>
    <scope>NUCLEOTIDE SEQUENCE</scope>
    <source>
        <strain evidence="6">CBHHK173m</strain>
    </source>
</reference>
<dbReference type="EMBL" id="JARJCN010000068">
    <property type="protein sequence ID" value="KAJ7078158.1"/>
    <property type="molecule type" value="Genomic_DNA"/>
</dbReference>
<sequence>MESIPEALKLGTLRSESLEVQRAALRVMQCGTRDDIADLEALLPEKGPRSKNLLVVSFALLDPTRIPSAGRFYQILEQGGSGAWAGSSCVWGLAYIVSVGELPREAREPLWRRSVEWVRFFSTCWGFLLPALPEERLAVQGVVDTLIWSFAVYPETRTAVHAEDPAVSLMARFWIEGLRAGRKDTVLSHQVLALLAGAREGYVYGGPEFPCDQEELVTHVARQILYWANETPDAAACLAVQAGLTILARCDGAPPGCADLSASEEAVEVIVDAISRVGRHVHDVQEARDAVGVGMVTLKTRFLGPSGEAWLRRAFRRGLLGDLVALLVMQAGRDLRLWTALAVVWGVIMPRALSSIHVVGAVREGMKRAAERLGITGQATPEWESVQALADERFSAVDQLAKRREQRREQGLKKQEACENPRCRELTKLWRCGGCEVVAYCGQACARVGWEGGHREECRQMRQVKGLGRVDARGREFMRAIFLRYLESREFRATARGKGQAWLRDHPGLHSVTLVSLERHAAHQECVRVVGLEEIEHSPGLNTIRVQQLLRVAGDIRIYALTLEEKMVLPMWVERSPGAQDGVFF</sequence>
<dbReference type="SUPFAM" id="SSF144232">
    <property type="entry name" value="HIT/MYND zinc finger-like"/>
    <property type="match status" value="1"/>
</dbReference>
<dbReference type="AlphaFoldDB" id="A0AAD6TSQ2"/>